<proteinExistence type="predicted"/>
<dbReference type="EMBL" id="BOOR01000066">
    <property type="protein sequence ID" value="GII58551.1"/>
    <property type="molecule type" value="Genomic_DNA"/>
</dbReference>
<organism evidence="1 2">
    <name type="scientific">Planotetraspora thailandica</name>
    <dbReference type="NCBI Taxonomy" id="487172"/>
    <lineage>
        <taxon>Bacteria</taxon>
        <taxon>Bacillati</taxon>
        <taxon>Actinomycetota</taxon>
        <taxon>Actinomycetes</taxon>
        <taxon>Streptosporangiales</taxon>
        <taxon>Streptosporangiaceae</taxon>
        <taxon>Planotetraspora</taxon>
    </lineage>
</organism>
<evidence type="ECO:0000313" key="2">
    <source>
        <dbReference type="Proteomes" id="UP000605992"/>
    </source>
</evidence>
<dbReference type="AlphaFoldDB" id="A0A8J3Y0J0"/>
<evidence type="ECO:0000313" key="1">
    <source>
        <dbReference type="EMBL" id="GII58551.1"/>
    </source>
</evidence>
<comment type="caution">
    <text evidence="1">The sequence shown here is derived from an EMBL/GenBank/DDBJ whole genome shotgun (WGS) entry which is preliminary data.</text>
</comment>
<dbReference type="Pfam" id="PF18937">
    <property type="entry name" value="DUF5685"/>
    <property type="match status" value="1"/>
</dbReference>
<dbReference type="InterPro" id="IPR043740">
    <property type="entry name" value="DUF5685"/>
</dbReference>
<sequence length="336" mass="35987">MFGILRPGARHSCPSVHKAWRAHLCGLCLTLRDGHGHLSRMATNYDGLILPVLTEVQSRAGTGPNRRAAGPCALRGFRSAEVVPSDDRGARLAAVVSLALAAGKIRDHAADGDGIAARRVTGVPMRATAAAWTSAAQRGAESIGFDTAVLTEASAHQALHGLRLAVRDLDLDDRNLVESLLCDEPRRAVGRAFGTHAYSAAHAAGPSARPDVPYTGSPRDVPGPLGEQAYGGGRRGDLPHLRALSPAVERLPAGAVDRTLLLRPVRLPLLLGMLRLLLRKFVLRRVLPEGLLLLRRVLLRLRFLEHRSPLQKTDEGCVDISCYHSSGSPIIEDGAR</sequence>
<dbReference type="RefSeq" id="WP_203948640.1">
    <property type="nucleotide sequence ID" value="NZ_BOOR01000066.1"/>
</dbReference>
<protein>
    <submittedName>
        <fullName evidence="1">Uncharacterized protein</fullName>
    </submittedName>
</protein>
<dbReference type="Proteomes" id="UP000605992">
    <property type="component" value="Unassembled WGS sequence"/>
</dbReference>
<name>A0A8J3Y0J0_9ACTN</name>
<accession>A0A8J3Y0J0</accession>
<reference evidence="1" key="1">
    <citation type="submission" date="2021-01" db="EMBL/GenBank/DDBJ databases">
        <title>Whole genome shotgun sequence of Planotetraspora thailandica NBRC 104271.</title>
        <authorList>
            <person name="Komaki H."/>
            <person name="Tamura T."/>
        </authorList>
    </citation>
    <scope>NUCLEOTIDE SEQUENCE</scope>
    <source>
        <strain evidence="1">NBRC 104271</strain>
    </source>
</reference>
<keyword evidence="2" id="KW-1185">Reference proteome</keyword>
<gene>
    <name evidence="1" type="ORF">Pth03_69400</name>
</gene>